<feature type="non-terminal residue" evidence="2">
    <location>
        <position position="1"/>
    </location>
</feature>
<sequence>RRQRRDDEPAKPATLSVNGKTVRPDEVSTQAEEGSPHEDTSVADNDTDGAQAQKTKTAKNAKKNMGKGKKKSTNQKTEVAQTLEANGPHDKNKVTESSQITEKEHIGQGDAPVSN</sequence>
<dbReference type="EMBL" id="GDQN01003608">
    <property type="protein sequence ID" value="JAT87446.1"/>
    <property type="molecule type" value="Transcribed_RNA"/>
</dbReference>
<dbReference type="OrthoDB" id="10061469at2759"/>
<dbReference type="AlphaFoldDB" id="A0A1E1WKQ0"/>
<evidence type="ECO:0000256" key="1">
    <source>
        <dbReference type="SAM" id="MobiDB-lite"/>
    </source>
</evidence>
<protein>
    <submittedName>
        <fullName evidence="2">Uncharacterized protein</fullName>
    </submittedName>
</protein>
<feature type="region of interest" description="Disordered" evidence="1">
    <location>
        <begin position="1"/>
        <end position="115"/>
    </location>
</feature>
<reference evidence="2" key="1">
    <citation type="submission" date="2015-09" db="EMBL/GenBank/DDBJ databases">
        <title>De novo assembly of Pectinophora gossypiella (Pink Bollworm) gut transcriptome.</title>
        <authorList>
            <person name="Tassone E.E."/>
        </authorList>
    </citation>
    <scope>NUCLEOTIDE SEQUENCE</scope>
</reference>
<feature type="compositionally biased region" description="Basic residues" evidence="1">
    <location>
        <begin position="56"/>
        <end position="73"/>
    </location>
</feature>
<feature type="compositionally biased region" description="Basic and acidic residues" evidence="1">
    <location>
        <begin position="1"/>
        <end position="10"/>
    </location>
</feature>
<name>A0A1E1WKQ0_PECGO</name>
<accession>A0A1E1WKQ0</accession>
<evidence type="ECO:0000313" key="2">
    <source>
        <dbReference type="EMBL" id="JAT87446.1"/>
    </source>
</evidence>
<proteinExistence type="predicted"/>
<organism evidence="2">
    <name type="scientific">Pectinophora gossypiella</name>
    <name type="common">Cotton pink bollworm</name>
    <name type="synonym">Depressaria gossypiella</name>
    <dbReference type="NCBI Taxonomy" id="13191"/>
    <lineage>
        <taxon>Eukaryota</taxon>
        <taxon>Metazoa</taxon>
        <taxon>Ecdysozoa</taxon>
        <taxon>Arthropoda</taxon>
        <taxon>Hexapoda</taxon>
        <taxon>Insecta</taxon>
        <taxon>Pterygota</taxon>
        <taxon>Neoptera</taxon>
        <taxon>Endopterygota</taxon>
        <taxon>Lepidoptera</taxon>
        <taxon>Glossata</taxon>
        <taxon>Ditrysia</taxon>
        <taxon>Gelechioidea</taxon>
        <taxon>Gelechiidae</taxon>
        <taxon>Apatetrinae</taxon>
        <taxon>Pectinophora</taxon>
    </lineage>
</organism>
<gene>
    <name evidence="2" type="ORF">g.11009</name>
</gene>
<feature type="compositionally biased region" description="Polar residues" evidence="1">
    <location>
        <begin position="74"/>
        <end position="84"/>
    </location>
</feature>